<dbReference type="PROSITE" id="PS50850">
    <property type="entry name" value="MFS"/>
    <property type="match status" value="1"/>
</dbReference>
<reference evidence="7" key="1">
    <citation type="submission" date="2020-03" db="EMBL/GenBank/DDBJ databases">
        <authorList>
            <person name="He L."/>
        </authorList>
    </citation>
    <scope>NUCLEOTIDE SEQUENCE</scope>
    <source>
        <strain evidence="7">CkLH20</strain>
    </source>
</reference>
<evidence type="ECO:0000259" key="6">
    <source>
        <dbReference type="PROSITE" id="PS50850"/>
    </source>
</evidence>
<evidence type="ECO:0000256" key="4">
    <source>
        <dbReference type="ARBA" id="ARBA00023136"/>
    </source>
</evidence>
<keyword evidence="3 5" id="KW-1133">Transmembrane helix</keyword>
<gene>
    <name evidence="7" type="ORF">CkaCkLH20_11311</name>
</gene>
<feature type="transmembrane region" description="Helical" evidence="5">
    <location>
        <begin position="374"/>
        <end position="399"/>
    </location>
</feature>
<dbReference type="GO" id="GO:0022857">
    <property type="term" value="F:transmembrane transporter activity"/>
    <property type="evidence" value="ECO:0007669"/>
    <property type="project" value="InterPro"/>
</dbReference>
<evidence type="ECO:0000313" key="8">
    <source>
        <dbReference type="Proteomes" id="UP000781932"/>
    </source>
</evidence>
<feature type="transmembrane region" description="Helical" evidence="5">
    <location>
        <begin position="349"/>
        <end position="368"/>
    </location>
</feature>
<accession>A0A9P6LG76</accession>
<proteinExistence type="predicted"/>
<feature type="domain" description="Major facilitator superfamily (MFS) profile" evidence="6">
    <location>
        <begin position="28"/>
        <end position="478"/>
    </location>
</feature>
<dbReference type="OrthoDB" id="440755at2759"/>
<dbReference type="GO" id="GO:0016020">
    <property type="term" value="C:membrane"/>
    <property type="evidence" value="ECO:0007669"/>
    <property type="project" value="UniProtKB-SubCell"/>
</dbReference>
<dbReference type="SUPFAM" id="SSF103473">
    <property type="entry name" value="MFS general substrate transporter"/>
    <property type="match status" value="1"/>
</dbReference>
<feature type="transmembrane region" description="Helical" evidence="5">
    <location>
        <begin position="122"/>
        <end position="142"/>
    </location>
</feature>
<evidence type="ECO:0000313" key="7">
    <source>
        <dbReference type="EMBL" id="KAF9871142.1"/>
    </source>
</evidence>
<feature type="transmembrane region" description="Helical" evidence="5">
    <location>
        <begin position="286"/>
        <end position="305"/>
    </location>
</feature>
<dbReference type="AlphaFoldDB" id="A0A9P6LG76"/>
<feature type="transmembrane region" description="Helical" evidence="5">
    <location>
        <begin position="63"/>
        <end position="82"/>
    </location>
</feature>
<feature type="transmembrane region" description="Helical" evidence="5">
    <location>
        <begin position="247"/>
        <end position="265"/>
    </location>
</feature>
<feature type="transmembrane region" description="Helical" evidence="5">
    <location>
        <begin position="154"/>
        <end position="175"/>
    </location>
</feature>
<dbReference type="GeneID" id="62167099"/>
<keyword evidence="8" id="KW-1185">Reference proteome</keyword>
<keyword evidence="2 5" id="KW-0812">Transmembrane</keyword>
<feature type="transmembrane region" description="Helical" evidence="5">
    <location>
        <begin position="181"/>
        <end position="204"/>
    </location>
</feature>
<evidence type="ECO:0000256" key="5">
    <source>
        <dbReference type="SAM" id="Phobius"/>
    </source>
</evidence>
<comment type="subcellular location">
    <subcellularLocation>
        <location evidence="1">Membrane</location>
        <topology evidence="1">Multi-pass membrane protein</topology>
    </subcellularLocation>
</comment>
<dbReference type="PANTHER" id="PTHR42718">
    <property type="entry name" value="MAJOR FACILITATOR SUPERFAMILY MULTIDRUG TRANSPORTER MFSC"/>
    <property type="match status" value="1"/>
</dbReference>
<evidence type="ECO:0000256" key="3">
    <source>
        <dbReference type="ARBA" id="ARBA00022989"/>
    </source>
</evidence>
<dbReference type="RefSeq" id="XP_038740603.1">
    <property type="nucleotide sequence ID" value="XM_038894025.1"/>
</dbReference>
<name>A0A9P6LG76_9PEZI</name>
<feature type="transmembrane region" description="Helical" evidence="5">
    <location>
        <begin position="94"/>
        <end position="116"/>
    </location>
</feature>
<dbReference type="Proteomes" id="UP000781932">
    <property type="component" value="Unassembled WGS sequence"/>
</dbReference>
<keyword evidence="4 5" id="KW-0472">Membrane</keyword>
<dbReference type="InterPro" id="IPR036259">
    <property type="entry name" value="MFS_trans_sf"/>
</dbReference>
<feature type="transmembrane region" description="Helical" evidence="5">
    <location>
        <begin position="452"/>
        <end position="471"/>
    </location>
</feature>
<sequence length="493" mass="53030">MEESAPISSSRDISPVKESNKRWRNVLASISIILCQFVQTIPLGAGFNGGLHMAKELGVSPEYALWIIASYPLTQGTFVLMGGRVGAVYGHKNAAVAGGAAWVIFHLISGFMRSIISLSIMRALSGIGAAFVFPNAVALLTITYPPGKARNISVGLFGAMAPIGAAGGSVFPGLFGQLAPWWWLFFFLAILGTVIFVFFFLIVPGETRPMDPNGRVDYVGAYLGVAGLILFNFVWTQSALVGWSVPYVYALLIVSVLHMTAFVFWELRVSEPIMPMNIWGSPSFSMMIVSSFVSFMGFGMLLWYLTAWQIQLRGYSVLLNAATYVPLALGGAGAAILSARVVRHLAAQYILAIGSLATLISLILVATMPVQQTYWAQAFPSILLGSLGPDFVFTASQLIASGTVKREEQGLAGSLIGTILSYGLATGLGFAGTVEYYTNNHGKDLVQGYRNGLYLGIGMAGTAIILSLVFVRIPRDRREGWDNEPEMSDVSNA</sequence>
<dbReference type="PANTHER" id="PTHR42718:SF41">
    <property type="entry name" value="MFS TRANSPORTER OF UNKOWN SPECIFICITY (AFU_ORTHOLOGUE AFUA_5G09940)-RELATED"/>
    <property type="match status" value="1"/>
</dbReference>
<dbReference type="Gene3D" id="1.20.1250.20">
    <property type="entry name" value="MFS general substrate transporter like domains"/>
    <property type="match status" value="2"/>
</dbReference>
<dbReference type="CDD" id="cd17476">
    <property type="entry name" value="MFS_Amf1_MDR_like"/>
    <property type="match status" value="1"/>
</dbReference>
<feature type="transmembrane region" description="Helical" evidence="5">
    <location>
        <begin position="26"/>
        <end position="43"/>
    </location>
</feature>
<dbReference type="Pfam" id="PF07690">
    <property type="entry name" value="MFS_1"/>
    <property type="match status" value="1"/>
</dbReference>
<dbReference type="InterPro" id="IPR020846">
    <property type="entry name" value="MFS_dom"/>
</dbReference>
<dbReference type="EMBL" id="JAATWM020000047">
    <property type="protein sequence ID" value="KAF9871142.1"/>
    <property type="molecule type" value="Genomic_DNA"/>
</dbReference>
<feature type="transmembrane region" description="Helical" evidence="5">
    <location>
        <begin position="216"/>
        <end position="235"/>
    </location>
</feature>
<reference evidence="7" key="2">
    <citation type="submission" date="2020-11" db="EMBL/GenBank/DDBJ databases">
        <title>Whole genome sequencing of Colletotrichum sp.</title>
        <authorList>
            <person name="Li H."/>
        </authorList>
    </citation>
    <scope>NUCLEOTIDE SEQUENCE</scope>
    <source>
        <strain evidence="7">CkLH20</strain>
    </source>
</reference>
<feature type="transmembrane region" description="Helical" evidence="5">
    <location>
        <begin position="411"/>
        <end position="432"/>
    </location>
</feature>
<feature type="transmembrane region" description="Helical" evidence="5">
    <location>
        <begin position="317"/>
        <end position="337"/>
    </location>
</feature>
<comment type="caution">
    <text evidence="7">The sequence shown here is derived from an EMBL/GenBank/DDBJ whole genome shotgun (WGS) entry which is preliminary data.</text>
</comment>
<organism evidence="7 8">
    <name type="scientific">Colletotrichum karsti</name>
    <dbReference type="NCBI Taxonomy" id="1095194"/>
    <lineage>
        <taxon>Eukaryota</taxon>
        <taxon>Fungi</taxon>
        <taxon>Dikarya</taxon>
        <taxon>Ascomycota</taxon>
        <taxon>Pezizomycotina</taxon>
        <taxon>Sordariomycetes</taxon>
        <taxon>Hypocreomycetidae</taxon>
        <taxon>Glomerellales</taxon>
        <taxon>Glomerellaceae</taxon>
        <taxon>Colletotrichum</taxon>
        <taxon>Colletotrichum boninense species complex</taxon>
    </lineage>
</organism>
<evidence type="ECO:0000256" key="1">
    <source>
        <dbReference type="ARBA" id="ARBA00004141"/>
    </source>
</evidence>
<evidence type="ECO:0000256" key="2">
    <source>
        <dbReference type="ARBA" id="ARBA00022692"/>
    </source>
</evidence>
<protein>
    <submittedName>
        <fullName evidence="7">Efflux pump antibiotic resistance protein</fullName>
    </submittedName>
</protein>
<dbReference type="InterPro" id="IPR011701">
    <property type="entry name" value="MFS"/>
</dbReference>